<dbReference type="AlphaFoldDB" id="A0A2V1IVH6"/>
<evidence type="ECO:0000313" key="2">
    <source>
        <dbReference type="Proteomes" id="UP000244925"/>
    </source>
</evidence>
<dbReference type="Proteomes" id="UP000244925">
    <property type="component" value="Unassembled WGS sequence"/>
</dbReference>
<gene>
    <name evidence="1" type="ORF">C5O25_10440</name>
</gene>
<sequence>MKKREYITIAPDKLEAVLRVYTDGGKKSKPSLRLIRATLNYEKPLGMSKNAIKLRQIILCGGGKITYDGVTSEEVFFDSDGSWVQRYSNGAQITISKATGKAVLTRNGKVKVEIERAKHSEIMALQKAAREL</sequence>
<organism evidence="1 2">
    <name type="scientific">Paramuribaculum intestinale</name>
    <dbReference type="NCBI Taxonomy" id="2094151"/>
    <lineage>
        <taxon>Bacteria</taxon>
        <taxon>Pseudomonadati</taxon>
        <taxon>Bacteroidota</taxon>
        <taxon>Bacteroidia</taxon>
        <taxon>Bacteroidales</taxon>
        <taxon>Muribaculaceae</taxon>
        <taxon>Paramuribaculum</taxon>
    </lineage>
</organism>
<proteinExistence type="predicted"/>
<protein>
    <submittedName>
        <fullName evidence="1">Uncharacterized protein</fullName>
    </submittedName>
</protein>
<reference evidence="2" key="1">
    <citation type="submission" date="2018-02" db="EMBL/GenBank/DDBJ databases">
        <authorList>
            <person name="Clavel T."/>
            <person name="Strowig T."/>
        </authorList>
    </citation>
    <scope>NUCLEOTIDE SEQUENCE [LARGE SCALE GENOMIC DNA]</scope>
    <source>
        <strain evidence="2">DSM 100764</strain>
    </source>
</reference>
<comment type="caution">
    <text evidence="1">The sequence shown here is derived from an EMBL/GenBank/DDBJ whole genome shotgun (WGS) entry which is preliminary data.</text>
</comment>
<keyword evidence="2" id="KW-1185">Reference proteome</keyword>
<dbReference type="GeneID" id="93425055"/>
<name>A0A2V1IVH6_9BACT</name>
<evidence type="ECO:0000313" key="1">
    <source>
        <dbReference type="EMBL" id="PWB06424.1"/>
    </source>
</evidence>
<dbReference type="RefSeq" id="WP_107036685.1">
    <property type="nucleotide sequence ID" value="NZ_CAOONL010000039.1"/>
</dbReference>
<accession>A0A2V1IVH6</accession>
<dbReference type="EMBL" id="PUBV01000025">
    <property type="protein sequence ID" value="PWB06424.1"/>
    <property type="molecule type" value="Genomic_DNA"/>
</dbReference>